<protein>
    <submittedName>
        <fullName evidence="2">Uncharacterized protein</fullName>
    </submittedName>
</protein>
<organism evidence="2 3">
    <name type="scientific">Sphingomonas dokdonensis</name>
    <dbReference type="NCBI Taxonomy" id="344880"/>
    <lineage>
        <taxon>Bacteria</taxon>
        <taxon>Pseudomonadati</taxon>
        <taxon>Pseudomonadota</taxon>
        <taxon>Alphaproteobacteria</taxon>
        <taxon>Sphingomonadales</taxon>
        <taxon>Sphingomonadaceae</taxon>
        <taxon>Sphingomonas</taxon>
    </lineage>
</organism>
<reference evidence="2 3" key="1">
    <citation type="submission" date="2017-03" db="EMBL/GenBank/DDBJ databases">
        <title>Genome sequence of Sphingomonas dokdonensis DSM 21029.</title>
        <authorList>
            <person name="Poehlein A."/>
            <person name="Wuebbeler J.H."/>
            <person name="Steinbuechel A."/>
            <person name="Daniel R."/>
        </authorList>
    </citation>
    <scope>NUCLEOTIDE SEQUENCE [LARGE SCALE GENOMIC DNA]</scope>
    <source>
        <strain evidence="2 3">DSM 21029</strain>
    </source>
</reference>
<dbReference type="EMBL" id="NBBI01000001">
    <property type="protein sequence ID" value="OWK33156.1"/>
    <property type="molecule type" value="Genomic_DNA"/>
</dbReference>
<dbReference type="Proteomes" id="UP000197290">
    <property type="component" value="Unassembled WGS sequence"/>
</dbReference>
<evidence type="ECO:0000313" key="2">
    <source>
        <dbReference type="EMBL" id="OWK33156.1"/>
    </source>
</evidence>
<feature type="region of interest" description="Disordered" evidence="1">
    <location>
        <begin position="1"/>
        <end position="35"/>
    </location>
</feature>
<proteinExistence type="predicted"/>
<gene>
    <name evidence="2" type="ORF">SPDO_00300</name>
</gene>
<comment type="caution">
    <text evidence="2">The sequence shown here is derived from an EMBL/GenBank/DDBJ whole genome shotgun (WGS) entry which is preliminary data.</text>
</comment>
<sequence>MTFTHSPDCSGSSSSRQSAQSASAPSRPAFTSSTSLSDERRTLAVLAVADQLRRFEDLLDQAFSAGGELAQALVEARVSHEVSAVVGHKVFQAVAEAQLAITTARGHAVAGHRLLDKVAEAFHIDPSMYSDTAKPPVALFEGEPRAAM</sequence>
<evidence type="ECO:0000256" key="1">
    <source>
        <dbReference type="SAM" id="MobiDB-lite"/>
    </source>
</evidence>
<dbReference type="AlphaFoldDB" id="A0A245ZTU3"/>
<feature type="compositionally biased region" description="Polar residues" evidence="1">
    <location>
        <begin position="1"/>
        <end position="11"/>
    </location>
</feature>
<accession>A0A245ZTU3</accession>
<keyword evidence="3" id="KW-1185">Reference proteome</keyword>
<name>A0A245ZTU3_9SPHN</name>
<evidence type="ECO:0000313" key="3">
    <source>
        <dbReference type="Proteomes" id="UP000197290"/>
    </source>
</evidence>
<feature type="compositionally biased region" description="Low complexity" evidence="1">
    <location>
        <begin position="12"/>
        <end position="29"/>
    </location>
</feature>